<dbReference type="PROSITE" id="PS00912">
    <property type="entry name" value="DHODEHASE_2"/>
    <property type="match status" value="1"/>
</dbReference>
<dbReference type="GO" id="GO:0004152">
    <property type="term" value="F:dihydroorotate dehydrogenase activity"/>
    <property type="evidence" value="ECO:0007669"/>
    <property type="project" value="TreeGrafter"/>
</dbReference>
<dbReference type="SUPFAM" id="SSF51395">
    <property type="entry name" value="FMN-linked oxidoreductases"/>
    <property type="match status" value="1"/>
</dbReference>
<evidence type="ECO:0000313" key="9">
    <source>
        <dbReference type="Proteomes" id="UP000580051"/>
    </source>
</evidence>
<feature type="non-terminal residue" evidence="8">
    <location>
        <position position="154"/>
    </location>
</feature>
<sequence length="154" mass="16367">MRQKLLSKVRASVRNAVLITKLSPNVSYIQEFAKIAEECGSDAVSLINTIPGMAIDIKTRRPRIANITGGLSGPAIKPIAVRMVYKTFRAVKIPVIGMGGIMNSSDAIEFMLAGASAVAVGTANFVNPSATIDIIKGIESFMADNSITDLKELT</sequence>
<comment type="cofactor">
    <cofactor evidence="1">
        <name>FMN</name>
        <dbReference type="ChEBI" id="CHEBI:58210"/>
    </cofactor>
</comment>
<dbReference type="InterPro" id="IPR001295">
    <property type="entry name" value="Dihydroorotate_DH_CS"/>
</dbReference>
<dbReference type="InterPro" id="IPR005720">
    <property type="entry name" value="Dihydroorotate_DH_cat"/>
</dbReference>
<feature type="domain" description="Dihydroorotate dehydrogenase catalytic" evidence="7">
    <location>
        <begin position="3"/>
        <end position="142"/>
    </location>
</feature>
<accession>A0A6V8NPH9</accession>
<keyword evidence="4" id="KW-0288">FMN</keyword>
<dbReference type="Proteomes" id="UP000580051">
    <property type="component" value="Unassembled WGS sequence"/>
</dbReference>
<dbReference type="AlphaFoldDB" id="A0A6V8NPH9"/>
<dbReference type="PANTHER" id="PTHR48109:SF1">
    <property type="entry name" value="DIHYDROOROTATE DEHYDROGENASE (FUMARATE)"/>
    <property type="match status" value="1"/>
</dbReference>
<proteinExistence type="predicted"/>
<comment type="pathway">
    <text evidence="2">Pyrimidine metabolism; UMP biosynthesis via de novo pathway.</text>
</comment>
<dbReference type="Pfam" id="PF01180">
    <property type="entry name" value="DHO_dh"/>
    <property type="match status" value="1"/>
</dbReference>
<reference evidence="8 9" key="1">
    <citation type="journal article" date="2020" name="Front. Microbiol.">
        <title>Single-cell genomics of novel Actinobacteria with the Wood-Ljungdahl pathway discovered in a serpentinizing system.</title>
        <authorList>
            <person name="Merino N."/>
            <person name="Kawai M."/>
            <person name="Boyd E.S."/>
            <person name="Colman D.R."/>
            <person name="McGlynn S.E."/>
            <person name="Nealson K.H."/>
            <person name="Kurokawa K."/>
            <person name="Hongoh Y."/>
        </authorList>
    </citation>
    <scope>NUCLEOTIDE SEQUENCE [LARGE SCALE GENOMIC DNA]</scope>
    <source>
        <strain evidence="8 9">S06</strain>
    </source>
</reference>
<evidence type="ECO:0000259" key="7">
    <source>
        <dbReference type="Pfam" id="PF01180"/>
    </source>
</evidence>
<protein>
    <submittedName>
        <fullName evidence="8">Dihydroorotate dehydrogenase (NAD+) catalytic subunit</fullName>
    </submittedName>
</protein>
<dbReference type="UniPathway" id="UPA00070"/>
<evidence type="ECO:0000256" key="2">
    <source>
        <dbReference type="ARBA" id="ARBA00004725"/>
    </source>
</evidence>
<dbReference type="GO" id="GO:0005737">
    <property type="term" value="C:cytoplasm"/>
    <property type="evidence" value="ECO:0007669"/>
    <property type="project" value="InterPro"/>
</dbReference>
<dbReference type="GO" id="GO:0044205">
    <property type="term" value="P:'de novo' UMP biosynthetic process"/>
    <property type="evidence" value="ECO:0007669"/>
    <property type="project" value="UniProtKB-UniPathway"/>
</dbReference>
<organism evidence="8 9">
    <name type="scientific">Candidatus Hakubella thermalkaliphila</name>
    <dbReference type="NCBI Taxonomy" id="2754717"/>
    <lineage>
        <taxon>Bacteria</taxon>
        <taxon>Bacillati</taxon>
        <taxon>Actinomycetota</taxon>
        <taxon>Actinomycetota incertae sedis</taxon>
        <taxon>Candidatus Hakubellales</taxon>
        <taxon>Candidatus Hakubellaceae</taxon>
        <taxon>Candidatus Hakubella</taxon>
    </lineage>
</organism>
<comment type="caution">
    <text evidence="8">The sequence shown here is derived from an EMBL/GenBank/DDBJ whole genome shotgun (WGS) entry which is preliminary data.</text>
</comment>
<dbReference type="Gene3D" id="3.20.20.70">
    <property type="entry name" value="Aldolase class I"/>
    <property type="match status" value="1"/>
</dbReference>
<keyword evidence="6" id="KW-0560">Oxidoreductase</keyword>
<dbReference type="PANTHER" id="PTHR48109">
    <property type="entry name" value="DIHYDROOROTATE DEHYDROGENASE (QUINONE), MITOCHONDRIAL-RELATED"/>
    <property type="match status" value="1"/>
</dbReference>
<dbReference type="GO" id="GO:0006207">
    <property type="term" value="P:'de novo' pyrimidine nucleobase biosynthetic process"/>
    <property type="evidence" value="ECO:0007669"/>
    <property type="project" value="InterPro"/>
</dbReference>
<dbReference type="EMBL" id="BLRV01000278">
    <property type="protein sequence ID" value="GFP22232.1"/>
    <property type="molecule type" value="Genomic_DNA"/>
</dbReference>
<name>A0A6V8NPH9_9ACTN</name>
<evidence type="ECO:0000256" key="1">
    <source>
        <dbReference type="ARBA" id="ARBA00001917"/>
    </source>
</evidence>
<keyword evidence="5" id="KW-0665">Pyrimidine biosynthesis</keyword>
<dbReference type="InterPro" id="IPR050074">
    <property type="entry name" value="DHO_dehydrogenase"/>
</dbReference>
<dbReference type="InterPro" id="IPR013785">
    <property type="entry name" value="Aldolase_TIM"/>
</dbReference>
<evidence type="ECO:0000256" key="5">
    <source>
        <dbReference type="ARBA" id="ARBA00022975"/>
    </source>
</evidence>
<gene>
    <name evidence="8" type="ORF">HKBW3S06_01459</name>
</gene>
<evidence type="ECO:0000256" key="3">
    <source>
        <dbReference type="ARBA" id="ARBA00022630"/>
    </source>
</evidence>
<evidence type="ECO:0000256" key="4">
    <source>
        <dbReference type="ARBA" id="ARBA00022643"/>
    </source>
</evidence>
<evidence type="ECO:0000313" key="8">
    <source>
        <dbReference type="EMBL" id="GFP22232.1"/>
    </source>
</evidence>
<evidence type="ECO:0000256" key="6">
    <source>
        <dbReference type="ARBA" id="ARBA00023002"/>
    </source>
</evidence>
<keyword evidence="3" id="KW-0285">Flavoprotein</keyword>